<sequence length="204" mass="22819">MKRSLLAAAMVIYIGMPAGAASVMKSYSYFTISGKTLSEIEDQLSSRGPQVKSTGRRHPGATQMEFTSRIGYAEEAKGCRIVDPRVTVKAKLILPRWGQRARADGDTRLIWDTLSADIKRHEESHVVIAKNHAHELESALKGLYRFKSCPAAQAAAKALSEKILAKHDRAQIQFDRIEGINFENRIIRLLRYRMERIDAGKIPG</sequence>
<dbReference type="AlphaFoldDB" id="A0A8J6Q2D8"/>
<protein>
    <submittedName>
        <fullName evidence="2">DUF922 domain-containing protein</fullName>
    </submittedName>
</protein>
<dbReference type="PIRSF" id="PIRSF010521">
    <property type="entry name" value="DUF922_bac"/>
    <property type="match status" value="1"/>
</dbReference>
<keyword evidence="1" id="KW-0732">Signal</keyword>
<keyword evidence="3" id="KW-1185">Reference proteome</keyword>
<reference evidence="2" key="1">
    <citation type="submission" date="2020-09" db="EMBL/GenBank/DDBJ databases">
        <title>Genome seq and assembly of Tianweitania sp.</title>
        <authorList>
            <person name="Chhetri G."/>
        </authorList>
    </citation>
    <scope>NUCLEOTIDE SEQUENCE</scope>
    <source>
        <strain evidence="2">Rool2</strain>
    </source>
</reference>
<dbReference type="EMBL" id="JACVVX010000002">
    <property type="protein sequence ID" value="MBD0414995.1"/>
    <property type="molecule type" value="Genomic_DNA"/>
</dbReference>
<proteinExistence type="predicted"/>
<dbReference type="Pfam" id="PF06037">
    <property type="entry name" value="DUF922"/>
    <property type="match status" value="1"/>
</dbReference>
<accession>A0A8J6Q2D8</accession>
<dbReference type="RefSeq" id="WP_188164395.1">
    <property type="nucleotide sequence ID" value="NZ_JACVVX010000002.1"/>
</dbReference>
<organism evidence="2 3">
    <name type="scientific">Oryzicola mucosus</name>
    <dbReference type="NCBI Taxonomy" id="2767425"/>
    <lineage>
        <taxon>Bacteria</taxon>
        <taxon>Pseudomonadati</taxon>
        <taxon>Pseudomonadota</taxon>
        <taxon>Alphaproteobacteria</taxon>
        <taxon>Hyphomicrobiales</taxon>
        <taxon>Phyllobacteriaceae</taxon>
        <taxon>Oryzicola</taxon>
    </lineage>
</organism>
<evidence type="ECO:0000313" key="2">
    <source>
        <dbReference type="EMBL" id="MBD0414995.1"/>
    </source>
</evidence>
<evidence type="ECO:0000313" key="3">
    <source>
        <dbReference type="Proteomes" id="UP000643405"/>
    </source>
</evidence>
<dbReference type="InterPro" id="IPR010321">
    <property type="entry name" value="DUF922"/>
</dbReference>
<dbReference type="Proteomes" id="UP000643405">
    <property type="component" value="Unassembled WGS sequence"/>
</dbReference>
<name>A0A8J6Q2D8_9HYPH</name>
<feature type="chain" id="PRO_5035207795" evidence="1">
    <location>
        <begin position="21"/>
        <end position="204"/>
    </location>
</feature>
<evidence type="ECO:0000256" key="1">
    <source>
        <dbReference type="SAM" id="SignalP"/>
    </source>
</evidence>
<gene>
    <name evidence="2" type="ORF">ICI42_10040</name>
</gene>
<feature type="signal peptide" evidence="1">
    <location>
        <begin position="1"/>
        <end position="20"/>
    </location>
</feature>
<comment type="caution">
    <text evidence="2">The sequence shown here is derived from an EMBL/GenBank/DDBJ whole genome shotgun (WGS) entry which is preliminary data.</text>
</comment>